<keyword evidence="2" id="KW-0732">Signal</keyword>
<feature type="transmembrane region" description="Helical" evidence="1">
    <location>
        <begin position="101"/>
        <end position="120"/>
    </location>
</feature>
<evidence type="ECO:0000256" key="2">
    <source>
        <dbReference type="SAM" id="SignalP"/>
    </source>
</evidence>
<name>A0A7J7Y0T4_MYOMY</name>
<gene>
    <name evidence="3" type="ORF">mMyoMyo1_011380</name>
</gene>
<dbReference type="EMBL" id="JABWUV010000005">
    <property type="protein sequence ID" value="KAF6355190.1"/>
    <property type="molecule type" value="Genomic_DNA"/>
</dbReference>
<evidence type="ECO:0000313" key="3">
    <source>
        <dbReference type="EMBL" id="KAF6355190.1"/>
    </source>
</evidence>
<reference evidence="3 4" key="1">
    <citation type="journal article" date="2020" name="Nature">
        <title>Six reference-quality genomes reveal evolution of bat adaptations.</title>
        <authorList>
            <person name="Jebb D."/>
            <person name="Huang Z."/>
            <person name="Pippel M."/>
            <person name="Hughes G.M."/>
            <person name="Lavrichenko K."/>
            <person name="Devanna P."/>
            <person name="Winkler S."/>
            <person name="Jermiin L.S."/>
            <person name="Skirmuntt E.C."/>
            <person name="Katzourakis A."/>
            <person name="Burkitt-Gray L."/>
            <person name="Ray D.A."/>
            <person name="Sullivan K.A.M."/>
            <person name="Roscito J.G."/>
            <person name="Kirilenko B.M."/>
            <person name="Davalos L.M."/>
            <person name="Corthals A.P."/>
            <person name="Power M.L."/>
            <person name="Jones G."/>
            <person name="Ransome R.D."/>
            <person name="Dechmann D.K.N."/>
            <person name="Locatelli A.G."/>
            <person name="Puechmaille S.J."/>
            <person name="Fedrigo O."/>
            <person name="Jarvis E.D."/>
            <person name="Hiller M."/>
            <person name="Vernes S.C."/>
            <person name="Myers E.W."/>
            <person name="Teeling E.C."/>
        </authorList>
    </citation>
    <scope>NUCLEOTIDE SEQUENCE [LARGE SCALE GENOMIC DNA]</scope>
    <source>
        <strain evidence="3">MMyoMyo1</strain>
        <tissue evidence="3">Flight muscle</tissue>
    </source>
</reference>
<sequence length="197" mass="21402">MQTSAAPIKSMHISGSILFISLLFSLDSSSRDIEAWNIPRNFKGGRWALALHPDLAGSDGRAKGTLACSFSFSFCLRKDLASLNVATTSLVTLTSPAKSNTFVIITFSVGLCVCLGFSSSSALTNNLLELISSISSLFITCGYGGNFNFVPTLLRKLTHNSSSFPLHLLTRCLLPDLQPYLPLPLLLMQWFSTFLMP</sequence>
<comment type="caution">
    <text evidence="3">The sequence shown here is derived from an EMBL/GenBank/DDBJ whole genome shotgun (WGS) entry which is preliminary data.</text>
</comment>
<organism evidence="3 4">
    <name type="scientific">Myotis myotis</name>
    <name type="common">Greater mouse-eared bat</name>
    <name type="synonym">Vespertilio myotis</name>
    <dbReference type="NCBI Taxonomy" id="51298"/>
    <lineage>
        <taxon>Eukaryota</taxon>
        <taxon>Metazoa</taxon>
        <taxon>Chordata</taxon>
        <taxon>Craniata</taxon>
        <taxon>Vertebrata</taxon>
        <taxon>Euteleostomi</taxon>
        <taxon>Mammalia</taxon>
        <taxon>Eutheria</taxon>
        <taxon>Laurasiatheria</taxon>
        <taxon>Chiroptera</taxon>
        <taxon>Yangochiroptera</taxon>
        <taxon>Vespertilionidae</taxon>
        <taxon>Myotis</taxon>
    </lineage>
</organism>
<evidence type="ECO:0000313" key="4">
    <source>
        <dbReference type="Proteomes" id="UP000527355"/>
    </source>
</evidence>
<keyword evidence="4" id="KW-1185">Reference proteome</keyword>
<feature type="signal peptide" evidence="2">
    <location>
        <begin position="1"/>
        <end position="30"/>
    </location>
</feature>
<evidence type="ECO:0000256" key="1">
    <source>
        <dbReference type="SAM" id="Phobius"/>
    </source>
</evidence>
<keyword evidence="1" id="KW-0472">Membrane</keyword>
<feature type="chain" id="PRO_5029807373" evidence="2">
    <location>
        <begin position="31"/>
        <end position="197"/>
    </location>
</feature>
<protein>
    <submittedName>
        <fullName evidence="3">Uncharacterized protein</fullName>
    </submittedName>
</protein>
<accession>A0A7J7Y0T4</accession>
<keyword evidence="1" id="KW-1133">Transmembrane helix</keyword>
<feature type="transmembrane region" description="Helical" evidence="1">
    <location>
        <begin position="127"/>
        <end position="145"/>
    </location>
</feature>
<dbReference type="Proteomes" id="UP000527355">
    <property type="component" value="Unassembled WGS sequence"/>
</dbReference>
<proteinExistence type="predicted"/>
<keyword evidence="1" id="KW-0812">Transmembrane</keyword>
<dbReference type="AlphaFoldDB" id="A0A7J7Y0T4"/>